<accession>A0A917AK68</accession>
<dbReference type="PANTHER" id="PTHR43649">
    <property type="entry name" value="ARABINOSE-BINDING PROTEIN-RELATED"/>
    <property type="match status" value="1"/>
</dbReference>
<evidence type="ECO:0000256" key="1">
    <source>
        <dbReference type="SAM" id="MobiDB-lite"/>
    </source>
</evidence>
<keyword evidence="3" id="KW-1185">Reference proteome</keyword>
<evidence type="ECO:0000313" key="3">
    <source>
        <dbReference type="Proteomes" id="UP000633136"/>
    </source>
</evidence>
<dbReference type="SUPFAM" id="SSF53850">
    <property type="entry name" value="Periplasmic binding protein-like II"/>
    <property type="match status" value="1"/>
</dbReference>
<protein>
    <submittedName>
        <fullName evidence="2">Sugar ABC transporter substrate-binding protein</fullName>
    </submittedName>
</protein>
<comment type="caution">
    <text evidence="2">The sequence shown here is derived from an EMBL/GenBank/DDBJ whole genome shotgun (WGS) entry which is preliminary data.</text>
</comment>
<reference evidence="2" key="2">
    <citation type="submission" date="2020-09" db="EMBL/GenBank/DDBJ databases">
        <authorList>
            <person name="Sun Q."/>
            <person name="Zhou Y."/>
        </authorList>
    </citation>
    <scope>NUCLEOTIDE SEQUENCE</scope>
    <source>
        <strain evidence="2">CGMCC 1.15388</strain>
    </source>
</reference>
<feature type="compositionally biased region" description="Low complexity" evidence="1">
    <location>
        <begin position="1"/>
        <end position="11"/>
    </location>
</feature>
<dbReference type="PANTHER" id="PTHR43649:SF14">
    <property type="entry name" value="BLR3389 PROTEIN"/>
    <property type="match status" value="1"/>
</dbReference>
<name>A0A917AK68_9MICC</name>
<reference evidence="2" key="1">
    <citation type="journal article" date="2014" name="Int. J. Syst. Evol. Microbiol.">
        <title>Complete genome sequence of Corynebacterium casei LMG S-19264T (=DSM 44701T), isolated from a smear-ripened cheese.</title>
        <authorList>
            <consortium name="US DOE Joint Genome Institute (JGI-PGF)"/>
            <person name="Walter F."/>
            <person name="Albersmeier A."/>
            <person name="Kalinowski J."/>
            <person name="Ruckert C."/>
        </authorList>
    </citation>
    <scope>NUCLEOTIDE SEQUENCE</scope>
    <source>
        <strain evidence="2">CGMCC 1.15388</strain>
    </source>
</reference>
<dbReference type="RefSeq" id="WP_188682111.1">
    <property type="nucleotide sequence ID" value="NZ_BMIS01000001.1"/>
</dbReference>
<feature type="region of interest" description="Disordered" evidence="1">
    <location>
        <begin position="1"/>
        <end position="20"/>
    </location>
</feature>
<dbReference type="Gene3D" id="3.40.190.10">
    <property type="entry name" value="Periplasmic binding protein-like II"/>
    <property type="match status" value="2"/>
</dbReference>
<dbReference type="AlphaFoldDB" id="A0A917AK68"/>
<dbReference type="InterPro" id="IPR050490">
    <property type="entry name" value="Bact_solute-bd_prot1"/>
</dbReference>
<dbReference type="InterPro" id="IPR006059">
    <property type="entry name" value="SBP"/>
</dbReference>
<gene>
    <name evidence="2" type="ORF">GCM10011401_01960</name>
</gene>
<dbReference type="Pfam" id="PF13416">
    <property type="entry name" value="SBP_bac_8"/>
    <property type="match status" value="1"/>
</dbReference>
<dbReference type="EMBL" id="BMIS01000001">
    <property type="protein sequence ID" value="GGE58858.1"/>
    <property type="molecule type" value="Genomic_DNA"/>
</dbReference>
<organism evidence="2 3">
    <name type="scientific">Nesterenkonia cremea</name>
    <dbReference type="NCBI Taxonomy" id="1882340"/>
    <lineage>
        <taxon>Bacteria</taxon>
        <taxon>Bacillati</taxon>
        <taxon>Actinomycetota</taxon>
        <taxon>Actinomycetes</taxon>
        <taxon>Micrococcales</taxon>
        <taxon>Micrococcaceae</taxon>
        <taxon>Nesterenkonia</taxon>
    </lineage>
</organism>
<evidence type="ECO:0000313" key="2">
    <source>
        <dbReference type="EMBL" id="GGE58858.1"/>
    </source>
</evidence>
<proteinExistence type="predicted"/>
<sequence>MARTSPSCSRAASRRRRLGRRRSALTAPIAGLAAASLLGLSACGGGGGTSDQANAWVLNGGVWPVVEQDFESWNEENPEQSFTVDSFANDVYKERIRTAVGSGEAPTLIVGWTGGTLLEYIEHDYVVDITEETAELQDQLISSVADNGIVDGDVYAVPMNNVQPVFLYFNQELFDQAGAEVPTTWEELLDVVEQFDEQDIYPLALAGGSRWPMLMWASYLTDRIGGPEAFQGVVEGDPDGWSDPAILEALERCQELVDAGAFDPNFASVDADQNEDARMLADGQAAMVLQGSWTYSRMLEDHPDFAESGDFGFTTFPAVEGGQGDPANLVGNPANFWSVSESASEESQETATDYLSERLFNDEYVDQMLATGNLPPLEGLDEQIAETEDEEFLGFAYDVVREAPNFQLSWDQAIDPSQEQALLENLELVFLGQITPEEFAENMNATQGG</sequence>
<dbReference type="Proteomes" id="UP000633136">
    <property type="component" value="Unassembled WGS sequence"/>
</dbReference>